<organism evidence="1 2">
    <name type="scientific">Carboxylicivirga linearis</name>
    <dbReference type="NCBI Taxonomy" id="1628157"/>
    <lineage>
        <taxon>Bacteria</taxon>
        <taxon>Pseudomonadati</taxon>
        <taxon>Bacteroidota</taxon>
        <taxon>Bacteroidia</taxon>
        <taxon>Marinilabiliales</taxon>
        <taxon>Marinilabiliaceae</taxon>
        <taxon>Carboxylicivirga</taxon>
    </lineage>
</organism>
<keyword evidence="2" id="KW-1185">Reference proteome</keyword>
<sequence length="218" mass="24716">MIINKPTIILFISISLFSSIVAQEKRSWSFEFLPGIAVVPPMPLKIEQDGFNDLTITAHYKTESLRLPIYYSYRLGSYKNNKGWSLEMNHLKIFLKNTNDEIQQISVSHGYNQVFLNHHILKEKYTWIMGAGAVIGHPESTIRNQTYTEKGGLFNDGYYLAGITLQGAIYYPLINTKHFCLPLEAKVSAGYGTVPIVDGMAHIPVIAFHLLMGPCFKW</sequence>
<gene>
    <name evidence="1" type="ORF">KEM10_16985</name>
</gene>
<evidence type="ECO:0000313" key="2">
    <source>
        <dbReference type="Proteomes" id="UP000708576"/>
    </source>
</evidence>
<dbReference type="Proteomes" id="UP000708576">
    <property type="component" value="Unassembled WGS sequence"/>
</dbReference>
<comment type="caution">
    <text evidence="1">The sequence shown here is derived from an EMBL/GenBank/DDBJ whole genome shotgun (WGS) entry which is preliminary data.</text>
</comment>
<reference evidence="1 2" key="1">
    <citation type="journal article" date="2015" name="Int. J. Syst. Evol. Microbiol.">
        <title>Carboxylicivirga linearis sp. nov., isolated from a sea cucumber culture pond.</title>
        <authorList>
            <person name="Wang F.Q."/>
            <person name="Zhou Y.X."/>
            <person name="Lin X.Z."/>
            <person name="Chen G.J."/>
            <person name="Du Z.J."/>
        </authorList>
    </citation>
    <scope>NUCLEOTIDE SEQUENCE [LARGE SCALE GENOMIC DNA]</scope>
    <source>
        <strain evidence="1 2">FB218</strain>
    </source>
</reference>
<proteinExistence type="predicted"/>
<protein>
    <recommendedName>
        <fullName evidence="3">DUF3575 domain-containing protein</fullName>
    </recommendedName>
</protein>
<accession>A0ABS5JZR6</accession>
<name>A0ABS5JZR6_9BACT</name>
<evidence type="ECO:0000313" key="1">
    <source>
        <dbReference type="EMBL" id="MBS2099984.1"/>
    </source>
</evidence>
<evidence type="ECO:0008006" key="3">
    <source>
        <dbReference type="Google" id="ProtNLM"/>
    </source>
</evidence>
<dbReference type="RefSeq" id="WP_212217226.1">
    <property type="nucleotide sequence ID" value="NZ_JAGUCO010000017.1"/>
</dbReference>
<dbReference type="EMBL" id="JAGUCO010000017">
    <property type="protein sequence ID" value="MBS2099984.1"/>
    <property type="molecule type" value="Genomic_DNA"/>
</dbReference>